<protein>
    <recommendedName>
        <fullName evidence="3">Minor tail protein</fullName>
    </recommendedName>
</protein>
<evidence type="ECO:0008006" key="3">
    <source>
        <dbReference type="Google" id="ProtNLM"/>
    </source>
</evidence>
<dbReference type="RefSeq" id="WP_307627523.1">
    <property type="nucleotide sequence ID" value="NZ_JAUSZS010000004.1"/>
</dbReference>
<evidence type="ECO:0000313" key="2">
    <source>
        <dbReference type="Proteomes" id="UP001223072"/>
    </source>
</evidence>
<organism evidence="1 2">
    <name type="scientific">Streptomyces turgidiscabies</name>
    <dbReference type="NCBI Taxonomy" id="85558"/>
    <lineage>
        <taxon>Bacteria</taxon>
        <taxon>Bacillati</taxon>
        <taxon>Actinomycetota</taxon>
        <taxon>Actinomycetes</taxon>
        <taxon>Kitasatosporales</taxon>
        <taxon>Streptomycetaceae</taxon>
        <taxon>Streptomyces</taxon>
    </lineage>
</organism>
<sequence length="344" mass="35157">MPVDVWAIDSLTFSGLEARNADSMLVMANGSAALGSVSGVRPGDPGLTVTLAGTTINCSAGVATVAYAGQGVYRVALPSSVSPGTYTAPHATLNRIDLVYLRVWDTSVDASGLNKGDVVYLAGTAAGSPVAPTPAGTQIYMPLATISVLSVSNGSGASVSTAVRPNTVAPGGILPASAAPASPYTGQFYDNGSDLLRWNGAAWDTYQKVPGAWTTYTPVWTGAGSNPAVGNGTLTGRYSKFGRDVRFHINLICGSTTTYGSGIYSFSLPFTPASLGASMIGNAHLLGSARWGGQVVIATGVNTISNFFPTSSSDNRLAFHTPSVPEAMANGTQLRITGSFESVS</sequence>
<dbReference type="Proteomes" id="UP001223072">
    <property type="component" value="Unassembled WGS sequence"/>
</dbReference>
<name>A0ABU0RQ04_9ACTN</name>
<dbReference type="EMBL" id="JAUSZS010000004">
    <property type="protein sequence ID" value="MDQ0933808.1"/>
    <property type="molecule type" value="Genomic_DNA"/>
</dbReference>
<keyword evidence="2" id="KW-1185">Reference proteome</keyword>
<proteinExistence type="predicted"/>
<evidence type="ECO:0000313" key="1">
    <source>
        <dbReference type="EMBL" id="MDQ0933808.1"/>
    </source>
</evidence>
<reference evidence="1 2" key="1">
    <citation type="submission" date="2023-07" db="EMBL/GenBank/DDBJ databases">
        <title>Comparative genomics of wheat-associated soil bacteria to identify genetic determinants of phenazine resistance.</title>
        <authorList>
            <person name="Mouncey N."/>
        </authorList>
    </citation>
    <scope>NUCLEOTIDE SEQUENCE [LARGE SCALE GENOMIC DNA]</scope>
    <source>
        <strain evidence="1 2">W2I16</strain>
    </source>
</reference>
<gene>
    <name evidence="1" type="ORF">QFZ49_003748</name>
</gene>
<comment type="caution">
    <text evidence="1">The sequence shown here is derived from an EMBL/GenBank/DDBJ whole genome shotgun (WGS) entry which is preliminary data.</text>
</comment>
<accession>A0ABU0RQ04</accession>